<name>A0A641A5N5_STAAU</name>
<proteinExistence type="predicted"/>
<dbReference type="EMBL" id="RAQZ01000005">
    <property type="protein sequence ID" value="KAA1272474.1"/>
    <property type="molecule type" value="Genomic_DNA"/>
</dbReference>
<organism evidence="1">
    <name type="scientific">Staphylococcus aureus</name>
    <dbReference type="NCBI Taxonomy" id="1280"/>
    <lineage>
        <taxon>Bacteria</taxon>
        <taxon>Bacillati</taxon>
        <taxon>Bacillota</taxon>
        <taxon>Bacilli</taxon>
        <taxon>Bacillales</taxon>
        <taxon>Staphylococcaceae</taxon>
        <taxon>Staphylococcus</taxon>
    </lineage>
</organism>
<accession>A0A641A5N5</accession>
<comment type="caution">
    <text evidence="1">The sequence shown here is derived from an EMBL/GenBank/DDBJ whole genome shotgun (WGS) entry which is preliminary data.</text>
</comment>
<evidence type="ECO:0000313" key="1">
    <source>
        <dbReference type="EMBL" id="KAA1272474.1"/>
    </source>
</evidence>
<reference evidence="1" key="1">
    <citation type="submission" date="2018-09" db="EMBL/GenBank/DDBJ databases">
        <title>The microbial basis of impaired wound healing: differential roles for pathogens, 'bystanders', and strain-level diversification in clinical outcomes.</title>
        <authorList>
            <person name="Kalan L.R."/>
            <person name="Meisel J.S."/>
            <person name="Loesche M.A."/>
            <person name="Horwinski J."/>
            <person name="Soaita I."/>
            <person name="Chen X."/>
            <person name="Gardner S.E."/>
            <person name="Grice E.A."/>
        </authorList>
    </citation>
    <scope>NUCLEOTIDE SEQUENCE</scope>
    <source>
        <strain evidence="1">LK35</strain>
    </source>
</reference>
<protein>
    <submittedName>
        <fullName evidence="1">Uncharacterized protein</fullName>
    </submittedName>
</protein>
<sequence length="95" mass="11311">MLYRKVTFLIKVYCHHFNIIQKQLNLCLCFKFTKIIPVESIYIYTLLPPLYNLKMTIFHQTLSKGVAPTPHHPTINLQLCDYFFSSNFTLRNTIR</sequence>
<dbReference type="AlphaFoldDB" id="A0A641A5N5"/>
<gene>
    <name evidence="1" type="ORF">D7S40_11975</name>
</gene>